<evidence type="ECO:0000256" key="1">
    <source>
        <dbReference type="ARBA" id="ARBA00022741"/>
    </source>
</evidence>
<dbReference type="InterPro" id="IPR027417">
    <property type="entry name" value="P-loop_NTPase"/>
</dbReference>
<dbReference type="PANTHER" id="PTHR45759">
    <property type="entry name" value="NUCLEOLAR GTP-BINDING PROTEIN 1"/>
    <property type="match status" value="1"/>
</dbReference>
<dbReference type="PROSITE" id="PS51710">
    <property type="entry name" value="G_OBG"/>
    <property type="match status" value="1"/>
</dbReference>
<dbReference type="SUPFAM" id="SSF52540">
    <property type="entry name" value="P-loop containing nucleoside triphosphate hydrolases"/>
    <property type="match status" value="1"/>
</dbReference>
<dbReference type="Pfam" id="PF17835">
    <property type="entry name" value="NOG1_N"/>
    <property type="match status" value="1"/>
</dbReference>
<dbReference type="CDD" id="cd01897">
    <property type="entry name" value="NOG"/>
    <property type="match status" value="1"/>
</dbReference>
<keyword evidence="1" id="KW-0547">Nucleotide-binding</keyword>
<dbReference type="EMBL" id="JFZT01000044">
    <property type="protein sequence ID" value="EZQ04839.1"/>
    <property type="molecule type" value="Genomic_DNA"/>
</dbReference>
<dbReference type="OrthoDB" id="147673at2157"/>
<gene>
    <name evidence="3" type="ORF">CM19_07605</name>
</gene>
<dbReference type="Proteomes" id="UP000024332">
    <property type="component" value="Unassembled WGS sequence"/>
</dbReference>
<dbReference type="STRING" id="1160895.CM19_07605"/>
<evidence type="ECO:0000313" key="3">
    <source>
        <dbReference type="EMBL" id="EZQ04839.1"/>
    </source>
</evidence>
<dbReference type="NCBIfam" id="TIGR00231">
    <property type="entry name" value="small_GTP"/>
    <property type="match status" value="1"/>
</dbReference>
<dbReference type="InterPro" id="IPR006073">
    <property type="entry name" value="GTP-bd"/>
</dbReference>
<evidence type="ECO:0000313" key="4">
    <source>
        <dbReference type="Proteomes" id="UP000024332"/>
    </source>
</evidence>
<proteinExistence type="predicted"/>
<dbReference type="Gene3D" id="1.20.120.1190">
    <property type="match status" value="1"/>
</dbReference>
<evidence type="ECO:0000259" key="2">
    <source>
        <dbReference type="PROSITE" id="PS51710"/>
    </source>
</evidence>
<sequence>MLSPFERLRIPPKVEDLIKIELERIAKISGETPKDREIRRLKSYSDNIRKYQEFVKSFPRVNSLHPFYRGVLEIAAGGSLDRVKICLSVSLRASTLSMNILDQYARKISTSEDKESNRLMRQAFGRASSILRKNKECINWIIDLSLSLKKAKSIDPDLPTVVIAGPPNVGKSTLISKLSSAKPEIASYPFTTKEIHVGHTEVNGYKVQFIDTPGILDRPSHERNWIEKKAINALKNLKNVTVFLLDGSSQSLYTVKEQIDLLQEVLSLGNKTIVTINKIDEKGDIMKELEEILMEKGLKYLKISAERGEGLEDLKREIFKDIEPLLSRGV</sequence>
<dbReference type="RefSeq" id="WP_048099762.1">
    <property type="nucleotide sequence ID" value="NZ_JFZT01000044.1"/>
</dbReference>
<dbReference type="Gene3D" id="3.40.50.300">
    <property type="entry name" value="P-loop containing nucleotide triphosphate hydrolases"/>
    <property type="match status" value="1"/>
</dbReference>
<feature type="domain" description="OBG-type G" evidence="2">
    <location>
        <begin position="159"/>
        <end position="323"/>
    </location>
</feature>
<protein>
    <submittedName>
        <fullName evidence="3">GTP-binding protein</fullName>
    </submittedName>
</protein>
<keyword evidence="4" id="KW-1185">Reference proteome</keyword>
<dbReference type="Pfam" id="PF01926">
    <property type="entry name" value="MMR_HSR1"/>
    <property type="match status" value="1"/>
</dbReference>
<dbReference type="InterPro" id="IPR041623">
    <property type="entry name" value="NOG1_N"/>
</dbReference>
<dbReference type="InterPro" id="IPR005225">
    <property type="entry name" value="Small_GTP-bd"/>
</dbReference>
<dbReference type="GO" id="GO:0005525">
    <property type="term" value="F:GTP binding"/>
    <property type="evidence" value="ECO:0007669"/>
    <property type="project" value="InterPro"/>
</dbReference>
<dbReference type="AlphaFoldDB" id="A0A031LNW5"/>
<reference evidence="3 4" key="1">
    <citation type="submission" date="2014-03" db="EMBL/GenBank/DDBJ databases">
        <title>Draft genome sequence of the novel thermoacidophilic archaea Acidianus copahuensis ALE1 strain, isolated from Copahue volcanic area in Neuquen Argentina.</title>
        <authorList>
            <person name="Urbieta M.S."/>
            <person name="Rascovan N."/>
            <person name="Castro C."/>
            <person name="Revale S."/>
            <person name="Giaveno M.A."/>
            <person name="Vazquez M.P."/>
            <person name="Donati E.R."/>
        </authorList>
    </citation>
    <scope>NUCLEOTIDE SEQUENCE [LARGE SCALE GENOMIC DNA]</scope>
    <source>
        <strain evidence="3 4">ALE1</strain>
    </source>
</reference>
<organism evidence="3 4">
    <name type="scientific">Candidatus Acidianus copahuensis</name>
    <dbReference type="NCBI Taxonomy" id="1160895"/>
    <lineage>
        <taxon>Archaea</taxon>
        <taxon>Thermoproteota</taxon>
        <taxon>Thermoprotei</taxon>
        <taxon>Sulfolobales</taxon>
        <taxon>Sulfolobaceae</taxon>
        <taxon>Acidianus</taxon>
    </lineage>
</organism>
<name>A0A031LNW5_9CREN</name>
<comment type="caution">
    <text evidence="3">The sequence shown here is derived from an EMBL/GenBank/DDBJ whole genome shotgun (WGS) entry which is preliminary data.</text>
</comment>
<dbReference type="PRINTS" id="PR00326">
    <property type="entry name" value="GTP1OBG"/>
</dbReference>
<dbReference type="InterPro" id="IPR031167">
    <property type="entry name" value="G_OBG"/>
</dbReference>
<accession>A0A031LNW5</accession>